<dbReference type="Proteomes" id="UP000016426">
    <property type="component" value="Unassembled WGS sequence"/>
</dbReference>
<organism evidence="2 3">
    <name type="scientific">Pseudogulbenkiania ferrooxidans EGD-HP2</name>
    <dbReference type="NCBI Taxonomy" id="1388764"/>
    <lineage>
        <taxon>Bacteria</taxon>
        <taxon>Pseudomonadati</taxon>
        <taxon>Pseudomonadota</taxon>
        <taxon>Betaproteobacteria</taxon>
        <taxon>Neisseriales</taxon>
        <taxon>Chromobacteriaceae</taxon>
        <taxon>Pseudogulbenkiania</taxon>
    </lineage>
</organism>
<proteinExistence type="predicted"/>
<keyword evidence="3" id="KW-1185">Reference proteome</keyword>
<evidence type="ECO:0000313" key="2">
    <source>
        <dbReference type="EMBL" id="ERE07221.1"/>
    </source>
</evidence>
<accession>A0ABN0N7J4</accession>
<protein>
    <submittedName>
        <fullName evidence="2">Uncharacterized protein</fullName>
    </submittedName>
</protein>
<dbReference type="EMBL" id="AVPH01000212">
    <property type="protein sequence ID" value="ERE07221.1"/>
    <property type="molecule type" value="Genomic_DNA"/>
</dbReference>
<feature type="compositionally biased region" description="Basic and acidic residues" evidence="1">
    <location>
        <begin position="17"/>
        <end position="29"/>
    </location>
</feature>
<evidence type="ECO:0000256" key="1">
    <source>
        <dbReference type="SAM" id="MobiDB-lite"/>
    </source>
</evidence>
<feature type="region of interest" description="Disordered" evidence="1">
    <location>
        <begin position="1"/>
        <end position="49"/>
    </location>
</feature>
<name>A0ABN0N7J4_9NEIS</name>
<gene>
    <name evidence="2" type="ORF">O166_06635</name>
</gene>
<evidence type="ECO:0000313" key="3">
    <source>
        <dbReference type="Proteomes" id="UP000016426"/>
    </source>
</evidence>
<comment type="caution">
    <text evidence="2">The sequence shown here is derived from an EMBL/GenBank/DDBJ whole genome shotgun (WGS) entry which is preliminary data.</text>
</comment>
<sequence length="49" mass="5558">MQLRPAPMQLDPFKFTRQQDKEIKSEHRAKASPIASEPAQEAVINQPAK</sequence>
<reference evidence="2 3" key="1">
    <citation type="journal article" date="2013" name="Genome Announc.">
        <title>Genome Sequence of the Pigment-Producing Bacterium Pseudogulbenkiania ferrooxidans, Isolated from Loktak Lake.</title>
        <authorList>
            <person name="Puranik S."/>
            <person name="Talkal R."/>
            <person name="Qureshi A."/>
            <person name="Khardenavis A."/>
            <person name="Kapley A."/>
            <person name="Purohit H.J."/>
        </authorList>
    </citation>
    <scope>NUCLEOTIDE SEQUENCE [LARGE SCALE GENOMIC DNA]</scope>
    <source>
        <strain evidence="2 3">EGD-HP2</strain>
    </source>
</reference>